<name>A0A395N3X1_9HYPO</name>
<gene>
    <name evidence="1" type="ORF">FIE12Z_1405</name>
</gene>
<sequence length="204" mass="22823">MSVHSVFVCPFPVSIPNEPWEAPPYPPPPPPPPAPPLPVLVQKEVETCFWDGNMFARPPPSVVDDMEKEAEVKLASLNIEALKSFLGPCVAHLPYSEKDWSLTTKEIAAGGRCLVPAAGCSGFPAMDWLDDDFWKKIEDHLKTEVHLKHEEEKERECAGGHWIHVPQEPKFVMHRTMDIKFLDPPGLASSLEDPEVEKNGWLCV</sequence>
<dbReference type="SUPFAM" id="SSF101447">
    <property type="entry name" value="Formin homology 2 domain (FH2 domain)"/>
    <property type="match status" value="1"/>
</dbReference>
<comment type="caution">
    <text evidence="1">The sequence shown here is derived from an EMBL/GenBank/DDBJ whole genome shotgun (WGS) entry which is preliminary data.</text>
</comment>
<evidence type="ECO:0000313" key="1">
    <source>
        <dbReference type="EMBL" id="RFN54279.1"/>
    </source>
</evidence>
<evidence type="ECO:0000313" key="2">
    <source>
        <dbReference type="Proteomes" id="UP000265631"/>
    </source>
</evidence>
<proteinExistence type="predicted"/>
<dbReference type="AlphaFoldDB" id="A0A395N3X1"/>
<organism evidence="1 2">
    <name type="scientific">Fusarium flagelliforme</name>
    <dbReference type="NCBI Taxonomy" id="2675880"/>
    <lineage>
        <taxon>Eukaryota</taxon>
        <taxon>Fungi</taxon>
        <taxon>Dikarya</taxon>
        <taxon>Ascomycota</taxon>
        <taxon>Pezizomycotina</taxon>
        <taxon>Sordariomycetes</taxon>
        <taxon>Hypocreomycetidae</taxon>
        <taxon>Hypocreales</taxon>
        <taxon>Nectriaceae</taxon>
        <taxon>Fusarium</taxon>
        <taxon>Fusarium incarnatum-equiseti species complex</taxon>
    </lineage>
</organism>
<accession>A0A395N3X1</accession>
<dbReference type="EMBL" id="PXXK01000028">
    <property type="protein sequence ID" value="RFN54279.1"/>
    <property type="molecule type" value="Genomic_DNA"/>
</dbReference>
<dbReference type="Proteomes" id="UP000265631">
    <property type="component" value="Unassembled WGS sequence"/>
</dbReference>
<protein>
    <submittedName>
        <fullName evidence="1">Uncharacterized protein</fullName>
    </submittedName>
</protein>
<reference evidence="1 2" key="1">
    <citation type="journal article" date="2018" name="PLoS Pathog.">
        <title>Evolution of structural diversity of trichothecenes, a family of toxins produced by plant pathogenic and entomopathogenic fungi.</title>
        <authorList>
            <person name="Proctor R.H."/>
            <person name="McCormick S.P."/>
            <person name="Kim H.S."/>
            <person name="Cardoza R.E."/>
            <person name="Stanley A.M."/>
            <person name="Lindo L."/>
            <person name="Kelly A."/>
            <person name="Brown D.W."/>
            <person name="Lee T."/>
            <person name="Vaughan M.M."/>
            <person name="Alexander N.J."/>
            <person name="Busman M."/>
            <person name="Gutierrez S."/>
        </authorList>
    </citation>
    <scope>NUCLEOTIDE SEQUENCE [LARGE SCALE GENOMIC DNA]</scope>
    <source>
        <strain evidence="1 2">NRRL 13405</strain>
    </source>
</reference>
<keyword evidence="2" id="KW-1185">Reference proteome</keyword>